<feature type="transmembrane region" description="Helical" evidence="7">
    <location>
        <begin position="125"/>
        <end position="144"/>
    </location>
</feature>
<keyword evidence="3 7" id="KW-0812">Transmembrane</keyword>
<dbReference type="EMBL" id="CP044623">
    <property type="protein sequence ID" value="QRD93394.1"/>
    <property type="molecule type" value="Genomic_DNA"/>
</dbReference>
<dbReference type="PANTHER" id="PTHR11654">
    <property type="entry name" value="OLIGOPEPTIDE TRANSPORTER-RELATED"/>
    <property type="match status" value="1"/>
</dbReference>
<feature type="transmembrane region" description="Helical" evidence="7">
    <location>
        <begin position="92"/>
        <end position="113"/>
    </location>
</feature>
<evidence type="ECO:0000256" key="2">
    <source>
        <dbReference type="ARBA" id="ARBA00005982"/>
    </source>
</evidence>
<evidence type="ECO:0000256" key="4">
    <source>
        <dbReference type="ARBA" id="ARBA00022989"/>
    </source>
</evidence>
<evidence type="ECO:0000256" key="6">
    <source>
        <dbReference type="SAM" id="MobiDB-lite"/>
    </source>
</evidence>
<feature type="transmembrane region" description="Helical" evidence="7">
    <location>
        <begin position="460"/>
        <end position="480"/>
    </location>
</feature>
<evidence type="ECO:0000256" key="3">
    <source>
        <dbReference type="ARBA" id="ARBA00022692"/>
    </source>
</evidence>
<dbReference type="VEuPathDB" id="FungiDB:AFLA_008360"/>
<evidence type="ECO:0000256" key="5">
    <source>
        <dbReference type="ARBA" id="ARBA00023136"/>
    </source>
</evidence>
<feature type="transmembrane region" description="Helical" evidence="7">
    <location>
        <begin position="150"/>
        <end position="171"/>
    </location>
</feature>
<evidence type="ECO:0000313" key="8">
    <source>
        <dbReference type="EMBL" id="QRD93394.1"/>
    </source>
</evidence>
<accession>A0A7U2N0Q4</accession>
<organism evidence="8 9">
    <name type="scientific">Aspergillus flavus (strain ATCC 200026 / FGSC A1120 / IAM 13836 / NRRL 3357 / JCM 12722 / SRRC 167)</name>
    <dbReference type="NCBI Taxonomy" id="332952"/>
    <lineage>
        <taxon>Eukaryota</taxon>
        <taxon>Fungi</taxon>
        <taxon>Dikarya</taxon>
        <taxon>Ascomycota</taxon>
        <taxon>Pezizomycotina</taxon>
        <taxon>Eurotiomycetes</taxon>
        <taxon>Eurotiomycetidae</taxon>
        <taxon>Eurotiales</taxon>
        <taxon>Aspergillaceae</taxon>
        <taxon>Aspergillus</taxon>
        <taxon>Aspergillus subgen. Circumdati</taxon>
    </lineage>
</organism>
<dbReference type="InterPro" id="IPR036259">
    <property type="entry name" value="MFS_trans_sf"/>
</dbReference>
<evidence type="ECO:0000256" key="7">
    <source>
        <dbReference type="SAM" id="Phobius"/>
    </source>
</evidence>
<comment type="subcellular location">
    <subcellularLocation>
        <location evidence="1">Membrane</location>
        <topology evidence="1">Multi-pass membrane protein</topology>
    </subcellularLocation>
</comment>
<feature type="transmembrane region" description="Helical" evidence="7">
    <location>
        <begin position="518"/>
        <end position="539"/>
    </location>
</feature>
<name>A0A7U2N0Q4_ASPFN</name>
<dbReference type="SUPFAM" id="SSF103473">
    <property type="entry name" value="MFS general substrate transporter"/>
    <property type="match status" value="1"/>
</dbReference>
<keyword evidence="9" id="KW-1185">Reference proteome</keyword>
<sequence length="550" mass="60376">MTAPADSTEKSETSETTTLQTTEVSTVDVDPDLPRVLAKVPGTVWVVAFIAAAERFTYWGITTPWQNYMQNPPRHQSLPGALGLGEAKASTIYNVFMFFSYLTPIPFAIISDVYLGRYRTLRLSLIFYLIGCVILIATSVSSATEYRVTFGGLIAAMVLIGLAVGGVRATVTPLMSDVTLLTILESVDQYAPTEVKVTTLPNGKQVVYDRGLTTQYIYNAQYWYIRLVNIASLSAIPTTFIEKNVSFWAAYLLPSCFLAAGLALLIIGQKRFRKLPPTGNILPKAGSVLSCAIRGRFQLDAAMPSYQREHFAKEVSWDETFVNEIRRGLVACRVILGFILFFTCLSQASNNLISQAGQMKTYGIPNDTITAMNPIFCVIMGPVIQKGLYPLLNKNNVKFQSITRMATGFIMMSASMAFAAGVQKIIYDTGPCYDRPLTCPGAENGRIPNQVNVFLQTPTYIILAVAEIFSFVTLSEYTYTKAPTDMKAVVQALGQLGAAAGSAIGIAITPLAHDPSLIWMYTGLAVAMFLVAVVFWILFKKYNAIDREDK</sequence>
<dbReference type="GO" id="GO:0016020">
    <property type="term" value="C:membrane"/>
    <property type="evidence" value="ECO:0007669"/>
    <property type="project" value="UniProtKB-SubCell"/>
</dbReference>
<dbReference type="AlphaFoldDB" id="A0A7U2N0Q4"/>
<keyword evidence="4 7" id="KW-1133">Transmembrane helix</keyword>
<dbReference type="Gene3D" id="1.20.1250.20">
    <property type="entry name" value="MFS general substrate transporter like domains"/>
    <property type="match status" value="1"/>
</dbReference>
<gene>
    <name evidence="8" type="ORF">F9C07_2075219</name>
</gene>
<dbReference type="InterPro" id="IPR000109">
    <property type="entry name" value="POT_fam"/>
</dbReference>
<feature type="transmembrane region" description="Helical" evidence="7">
    <location>
        <begin position="247"/>
        <end position="267"/>
    </location>
</feature>
<comment type="similarity">
    <text evidence="2">Belongs to the major facilitator superfamily. Proton-dependent oligopeptide transporter (POT/PTR) (TC 2.A.17) family.</text>
</comment>
<feature type="transmembrane region" description="Helical" evidence="7">
    <location>
        <begin position="405"/>
        <end position="427"/>
    </location>
</feature>
<dbReference type="GO" id="GO:0022857">
    <property type="term" value="F:transmembrane transporter activity"/>
    <property type="evidence" value="ECO:0007669"/>
    <property type="project" value="InterPro"/>
</dbReference>
<protein>
    <submittedName>
        <fullName evidence="8">Oligopeptide transporter</fullName>
    </submittedName>
</protein>
<reference evidence="9" key="1">
    <citation type="journal article" date="2021" name="G3 (Bethesda)">
        <title>Chromosome assembled and annotated genome sequence of Aspergillus flavus NRRL 3357.</title>
        <authorList>
            <person name="Skerker J.M."/>
            <person name="Pianalto K.M."/>
            <person name="Mondo S.J."/>
            <person name="Yang K."/>
            <person name="Arkin A.P."/>
            <person name="Keller N.P."/>
            <person name="Grigoriev I.V."/>
            <person name="Louise Glass N.L."/>
        </authorList>
    </citation>
    <scope>NUCLEOTIDE SEQUENCE [LARGE SCALE GENOMIC DNA]</scope>
    <source>
        <strain evidence="9">ATCC 200026 / FGSC A1120 / IAM 13836 / NRRL 3357 / JCM 12722 / SRRC 167</strain>
    </source>
</reference>
<evidence type="ECO:0000256" key="1">
    <source>
        <dbReference type="ARBA" id="ARBA00004141"/>
    </source>
</evidence>
<dbReference type="VEuPathDB" id="FungiDB:F9C07_2075219"/>
<keyword evidence="5 7" id="KW-0472">Membrane</keyword>
<feature type="compositionally biased region" description="Low complexity" evidence="6">
    <location>
        <begin position="14"/>
        <end position="24"/>
    </location>
</feature>
<feature type="transmembrane region" description="Helical" evidence="7">
    <location>
        <begin position="368"/>
        <end position="384"/>
    </location>
</feature>
<feature type="region of interest" description="Disordered" evidence="6">
    <location>
        <begin position="1"/>
        <end position="24"/>
    </location>
</feature>
<feature type="transmembrane region" description="Helical" evidence="7">
    <location>
        <begin position="223"/>
        <end position="241"/>
    </location>
</feature>
<feature type="transmembrane region" description="Helical" evidence="7">
    <location>
        <begin position="330"/>
        <end position="348"/>
    </location>
</feature>
<feature type="transmembrane region" description="Helical" evidence="7">
    <location>
        <begin position="492"/>
        <end position="512"/>
    </location>
</feature>
<dbReference type="Proteomes" id="UP000596276">
    <property type="component" value="Chromosome 6"/>
</dbReference>
<proteinExistence type="inferred from homology"/>
<dbReference type="Pfam" id="PF00854">
    <property type="entry name" value="PTR2"/>
    <property type="match status" value="1"/>
</dbReference>
<evidence type="ECO:0000313" key="9">
    <source>
        <dbReference type="Proteomes" id="UP000596276"/>
    </source>
</evidence>